<keyword evidence="1" id="KW-1133">Transmembrane helix</keyword>
<dbReference type="EMBL" id="CAESAI010000008">
    <property type="protein sequence ID" value="CAB4334945.1"/>
    <property type="molecule type" value="Genomic_DNA"/>
</dbReference>
<evidence type="ECO:0000313" key="8">
    <source>
        <dbReference type="EMBL" id="CAB4846390.1"/>
    </source>
</evidence>
<evidence type="ECO:0000259" key="2">
    <source>
        <dbReference type="Pfam" id="PF07811"/>
    </source>
</evidence>
<dbReference type="EMBL" id="CAEZZD010000027">
    <property type="protein sequence ID" value="CAB4743374.1"/>
    <property type="molecule type" value="Genomic_DNA"/>
</dbReference>
<dbReference type="AlphaFoldDB" id="A0A6J6Q7A2"/>
<evidence type="ECO:0000313" key="4">
    <source>
        <dbReference type="EMBL" id="CAB4344100.1"/>
    </source>
</evidence>
<dbReference type="Pfam" id="PF07811">
    <property type="entry name" value="TadE"/>
    <property type="match status" value="1"/>
</dbReference>
<name>A0A6J6Q7A2_9ZZZZ</name>
<keyword evidence="1" id="KW-0472">Membrane</keyword>
<feature type="transmembrane region" description="Helical" evidence="1">
    <location>
        <begin position="16"/>
        <end position="41"/>
    </location>
</feature>
<evidence type="ECO:0000313" key="3">
    <source>
        <dbReference type="EMBL" id="CAB4334945.1"/>
    </source>
</evidence>
<organism evidence="5">
    <name type="scientific">freshwater metagenome</name>
    <dbReference type="NCBI Taxonomy" id="449393"/>
    <lineage>
        <taxon>unclassified sequences</taxon>
        <taxon>metagenomes</taxon>
        <taxon>ecological metagenomes</taxon>
    </lineage>
</organism>
<dbReference type="InterPro" id="IPR012495">
    <property type="entry name" value="TadE-like_dom"/>
</dbReference>
<accession>A0A6J6Q7A2</accession>
<evidence type="ECO:0000256" key="1">
    <source>
        <dbReference type="SAM" id="Phobius"/>
    </source>
</evidence>
<gene>
    <name evidence="5" type="ORF">UFOPK2648_00648</name>
    <name evidence="6" type="ORF">UFOPK2824_00291</name>
    <name evidence="7" type="ORF">UFOPK3037_00413</name>
    <name evidence="8" type="ORF">UFOPK3278_00295</name>
    <name evidence="3" type="ORF">UFOPK3406_00511</name>
    <name evidence="4" type="ORF">UFOPK3925_01329</name>
    <name evidence="9" type="ORF">UFOPK4097_00875</name>
    <name evidence="10" type="ORF">UFOPK4301_00205</name>
</gene>
<evidence type="ECO:0000313" key="6">
    <source>
        <dbReference type="EMBL" id="CAB4743374.1"/>
    </source>
</evidence>
<proteinExistence type="predicted"/>
<keyword evidence="1" id="KW-0812">Transmembrane</keyword>
<evidence type="ECO:0000313" key="9">
    <source>
        <dbReference type="EMBL" id="CAB5020019.1"/>
    </source>
</evidence>
<protein>
    <submittedName>
        <fullName evidence="5">Unannotated protein</fullName>
    </submittedName>
</protein>
<dbReference type="EMBL" id="CAEZYC010000027">
    <property type="protein sequence ID" value="CAB4706909.1"/>
    <property type="molecule type" value="Genomic_DNA"/>
</dbReference>
<evidence type="ECO:0000313" key="5">
    <source>
        <dbReference type="EMBL" id="CAB4706909.1"/>
    </source>
</evidence>
<evidence type="ECO:0000313" key="10">
    <source>
        <dbReference type="EMBL" id="CAB5044969.1"/>
    </source>
</evidence>
<reference evidence="5" key="1">
    <citation type="submission" date="2020-05" db="EMBL/GenBank/DDBJ databases">
        <authorList>
            <person name="Chiriac C."/>
            <person name="Salcher M."/>
            <person name="Ghai R."/>
            <person name="Kavagutti S V."/>
        </authorList>
    </citation>
    <scope>NUCLEOTIDE SEQUENCE</scope>
</reference>
<evidence type="ECO:0000313" key="7">
    <source>
        <dbReference type="EMBL" id="CAB4797757.1"/>
    </source>
</evidence>
<dbReference type="EMBL" id="CAFAAO010000004">
    <property type="protein sequence ID" value="CAB4797757.1"/>
    <property type="molecule type" value="Genomic_DNA"/>
</dbReference>
<dbReference type="EMBL" id="CAFBQG010000014">
    <property type="protein sequence ID" value="CAB5044969.1"/>
    <property type="molecule type" value="Genomic_DNA"/>
</dbReference>
<dbReference type="EMBL" id="CAFBIX010000005">
    <property type="protein sequence ID" value="CAB4846390.1"/>
    <property type="molecule type" value="Genomic_DNA"/>
</dbReference>
<sequence>MFHNHKFQDSDRGSGVVGFVLIAPLLVLLFVSVGQITMLVADKSVLNSAAVIGARTASAADSTNSFGRSAALAILSSRGAKFNGNISMSQEQVKGISYVQVTISRKVMINILNRSITISATARAVDEKLL</sequence>
<dbReference type="EMBL" id="CAESAD010000012">
    <property type="protein sequence ID" value="CAB4344100.1"/>
    <property type="molecule type" value="Genomic_DNA"/>
</dbReference>
<feature type="domain" description="TadE-like" evidence="2">
    <location>
        <begin position="13"/>
        <end position="55"/>
    </location>
</feature>
<dbReference type="EMBL" id="CAFBPK010000012">
    <property type="protein sequence ID" value="CAB5020019.1"/>
    <property type="molecule type" value="Genomic_DNA"/>
</dbReference>